<gene>
    <name evidence="1" type="ORF">EVAR_46078_1</name>
</gene>
<dbReference type="EMBL" id="BGZK01002341">
    <property type="protein sequence ID" value="GBP93136.1"/>
    <property type="molecule type" value="Genomic_DNA"/>
</dbReference>
<sequence>MDRSMLHTRLSNWWKTSIVRKRTKLSMLYQNNSLKWSWTGHIMKINVQKWTKDIMAWYPRNGIKQKGRPTKTSEDDLPKLSRRLTRDRHEWKKLREACVEIRPDQ</sequence>
<keyword evidence="2" id="KW-1185">Reference proteome</keyword>
<organism evidence="1 2">
    <name type="scientific">Eumeta variegata</name>
    <name type="common">Bagworm moth</name>
    <name type="synonym">Eumeta japonica</name>
    <dbReference type="NCBI Taxonomy" id="151549"/>
    <lineage>
        <taxon>Eukaryota</taxon>
        <taxon>Metazoa</taxon>
        <taxon>Ecdysozoa</taxon>
        <taxon>Arthropoda</taxon>
        <taxon>Hexapoda</taxon>
        <taxon>Insecta</taxon>
        <taxon>Pterygota</taxon>
        <taxon>Neoptera</taxon>
        <taxon>Endopterygota</taxon>
        <taxon>Lepidoptera</taxon>
        <taxon>Glossata</taxon>
        <taxon>Ditrysia</taxon>
        <taxon>Tineoidea</taxon>
        <taxon>Psychidae</taxon>
        <taxon>Oiketicinae</taxon>
        <taxon>Eumeta</taxon>
    </lineage>
</organism>
<reference evidence="1 2" key="1">
    <citation type="journal article" date="2019" name="Commun. Biol.">
        <title>The bagworm genome reveals a unique fibroin gene that provides high tensile strength.</title>
        <authorList>
            <person name="Kono N."/>
            <person name="Nakamura H."/>
            <person name="Ohtoshi R."/>
            <person name="Tomita M."/>
            <person name="Numata K."/>
            <person name="Arakawa K."/>
        </authorList>
    </citation>
    <scope>NUCLEOTIDE SEQUENCE [LARGE SCALE GENOMIC DNA]</scope>
</reference>
<dbReference type="Proteomes" id="UP000299102">
    <property type="component" value="Unassembled WGS sequence"/>
</dbReference>
<proteinExistence type="predicted"/>
<comment type="caution">
    <text evidence="1">The sequence shown here is derived from an EMBL/GenBank/DDBJ whole genome shotgun (WGS) entry which is preliminary data.</text>
</comment>
<dbReference type="AlphaFoldDB" id="A0A4C1ZXF5"/>
<name>A0A4C1ZXF5_EUMVA</name>
<dbReference type="OrthoDB" id="407509at2759"/>
<evidence type="ECO:0000313" key="2">
    <source>
        <dbReference type="Proteomes" id="UP000299102"/>
    </source>
</evidence>
<accession>A0A4C1ZXF5</accession>
<protein>
    <submittedName>
        <fullName evidence="1">Uncharacterized protein</fullName>
    </submittedName>
</protein>
<evidence type="ECO:0000313" key="1">
    <source>
        <dbReference type="EMBL" id="GBP93136.1"/>
    </source>
</evidence>